<comment type="similarity">
    <text evidence="1 2">Belongs to the cullin family.</text>
</comment>
<evidence type="ECO:0000313" key="4">
    <source>
        <dbReference type="EMBL" id="CAF4157606.1"/>
    </source>
</evidence>
<reference evidence="4" key="1">
    <citation type="submission" date="2021-02" db="EMBL/GenBank/DDBJ databases">
        <authorList>
            <person name="Nowell W R."/>
        </authorList>
    </citation>
    <scope>NUCLEOTIDE SEQUENCE</scope>
</reference>
<dbReference type="PROSITE" id="PS50069">
    <property type="entry name" value="CULLIN_2"/>
    <property type="match status" value="1"/>
</dbReference>
<dbReference type="InterPro" id="IPR036317">
    <property type="entry name" value="Cullin_homology_sf"/>
</dbReference>
<sequence>MKDCNVHQTNKTLNLIDTIPINDPKTYIQIVISIYNEYSKPIQDSFDANSNLTVVHDTVTQSVQVSARYSENRIVLKFIGDKDVYEKFYGKMLAKRLVAQSSTSEDCKQLMISKLRAVCGFPFTSKLERMLQDNDASKNLTHEYRAYCKEKDVEDMDIDKNYEDSNTKMNYRIEVAENFTSNMLRININAPFKSLKEKGLNLLHGSIDFI</sequence>
<dbReference type="InterPro" id="IPR016158">
    <property type="entry name" value="Cullin_homology"/>
</dbReference>
<feature type="domain" description="Cullin family profile" evidence="3">
    <location>
        <begin position="62"/>
        <end position="191"/>
    </location>
</feature>
<dbReference type="InterPro" id="IPR001373">
    <property type="entry name" value="Cullin_N"/>
</dbReference>
<evidence type="ECO:0000313" key="5">
    <source>
        <dbReference type="Proteomes" id="UP000663866"/>
    </source>
</evidence>
<dbReference type="EMBL" id="CAJOBG010005563">
    <property type="protein sequence ID" value="CAF4157606.1"/>
    <property type="molecule type" value="Genomic_DNA"/>
</dbReference>
<protein>
    <recommendedName>
        <fullName evidence="3">Cullin family profile domain-containing protein</fullName>
    </recommendedName>
</protein>
<keyword evidence="5" id="KW-1185">Reference proteome</keyword>
<dbReference type="SMART" id="SM00182">
    <property type="entry name" value="CULLIN"/>
    <property type="match status" value="1"/>
</dbReference>
<dbReference type="GO" id="GO:0006511">
    <property type="term" value="P:ubiquitin-dependent protein catabolic process"/>
    <property type="evidence" value="ECO:0007669"/>
    <property type="project" value="InterPro"/>
</dbReference>
<proteinExistence type="inferred from homology"/>
<dbReference type="PANTHER" id="PTHR11932">
    <property type="entry name" value="CULLIN"/>
    <property type="match status" value="1"/>
</dbReference>
<organism evidence="4 5">
    <name type="scientific">Rotaria magnacalcarata</name>
    <dbReference type="NCBI Taxonomy" id="392030"/>
    <lineage>
        <taxon>Eukaryota</taxon>
        <taxon>Metazoa</taxon>
        <taxon>Spiralia</taxon>
        <taxon>Gnathifera</taxon>
        <taxon>Rotifera</taxon>
        <taxon>Eurotatoria</taxon>
        <taxon>Bdelloidea</taxon>
        <taxon>Philodinida</taxon>
        <taxon>Philodinidae</taxon>
        <taxon>Rotaria</taxon>
    </lineage>
</organism>
<evidence type="ECO:0000259" key="3">
    <source>
        <dbReference type="PROSITE" id="PS50069"/>
    </source>
</evidence>
<dbReference type="Proteomes" id="UP000663866">
    <property type="component" value="Unassembled WGS sequence"/>
</dbReference>
<gene>
    <name evidence="4" type="ORF">OVN521_LOCUS23951</name>
</gene>
<dbReference type="SUPFAM" id="SSF75632">
    <property type="entry name" value="Cullin homology domain"/>
    <property type="match status" value="1"/>
</dbReference>
<accession>A0A819YRH0</accession>
<dbReference type="InterPro" id="IPR045093">
    <property type="entry name" value="Cullin"/>
</dbReference>
<comment type="caution">
    <text evidence="4">The sequence shown here is derived from an EMBL/GenBank/DDBJ whole genome shotgun (WGS) entry which is preliminary data.</text>
</comment>
<evidence type="ECO:0000256" key="1">
    <source>
        <dbReference type="PROSITE-ProRule" id="PRU00330"/>
    </source>
</evidence>
<evidence type="ECO:0000256" key="2">
    <source>
        <dbReference type="RuleBase" id="RU003829"/>
    </source>
</evidence>
<dbReference type="Gene3D" id="1.20.1310.10">
    <property type="entry name" value="Cullin Repeats"/>
    <property type="match status" value="1"/>
</dbReference>
<name>A0A819YRH0_9BILA</name>
<dbReference type="AlphaFoldDB" id="A0A819YRH0"/>
<dbReference type="Pfam" id="PF00888">
    <property type="entry name" value="Cullin"/>
    <property type="match status" value="1"/>
</dbReference>
<dbReference type="GO" id="GO:0031625">
    <property type="term" value="F:ubiquitin protein ligase binding"/>
    <property type="evidence" value="ECO:0007669"/>
    <property type="project" value="InterPro"/>
</dbReference>